<comment type="caution">
    <text evidence="1">The sequence shown here is derived from an EMBL/GenBank/DDBJ whole genome shotgun (WGS) entry which is preliminary data.</text>
</comment>
<name>A0AAV5RA12_PICKL</name>
<proteinExistence type="predicted"/>
<dbReference type="EMBL" id="BTGB01000009">
    <property type="protein sequence ID" value="GMM48200.1"/>
    <property type="molecule type" value="Genomic_DNA"/>
</dbReference>
<evidence type="ECO:0000313" key="2">
    <source>
        <dbReference type="Proteomes" id="UP001378960"/>
    </source>
</evidence>
<evidence type="ECO:0000313" key="1">
    <source>
        <dbReference type="EMBL" id="GMM48200.1"/>
    </source>
</evidence>
<dbReference type="AlphaFoldDB" id="A0AAV5RA12"/>
<reference evidence="1 2" key="1">
    <citation type="journal article" date="2023" name="Elife">
        <title>Identification of key yeast species and microbe-microbe interactions impacting larval growth of Drosophila in the wild.</title>
        <authorList>
            <person name="Mure A."/>
            <person name="Sugiura Y."/>
            <person name="Maeda R."/>
            <person name="Honda K."/>
            <person name="Sakurai N."/>
            <person name="Takahashi Y."/>
            <person name="Watada M."/>
            <person name="Katoh T."/>
            <person name="Gotoh A."/>
            <person name="Gotoh Y."/>
            <person name="Taniguchi I."/>
            <person name="Nakamura K."/>
            <person name="Hayashi T."/>
            <person name="Katayama T."/>
            <person name="Uemura T."/>
            <person name="Hattori Y."/>
        </authorList>
    </citation>
    <scope>NUCLEOTIDE SEQUENCE [LARGE SCALE GENOMIC DNA]</scope>
    <source>
        <strain evidence="1 2">PK-24</strain>
    </source>
</reference>
<organism evidence="1 2">
    <name type="scientific">Pichia kluyveri</name>
    <name type="common">Yeast</name>
    <dbReference type="NCBI Taxonomy" id="36015"/>
    <lineage>
        <taxon>Eukaryota</taxon>
        <taxon>Fungi</taxon>
        <taxon>Dikarya</taxon>
        <taxon>Ascomycota</taxon>
        <taxon>Saccharomycotina</taxon>
        <taxon>Pichiomycetes</taxon>
        <taxon>Pichiales</taxon>
        <taxon>Pichiaceae</taxon>
        <taxon>Pichia</taxon>
    </lineage>
</organism>
<keyword evidence="2" id="KW-1185">Reference proteome</keyword>
<sequence>MTEFENFTSSPIARDSYSSDCESIVQNNPLFLKNKCINYHEKLDTVHGKIYRYYTFLELLHYLQSTLLAHLPFIDYPTDEILMMILTATQLNHVEDKSSDELINLSIPSINYLNSLISVFETQNIDLADEDISIFEEELENLYKKLNTLFSFLKPNLPKRGRRKRGDPNMSTILNIDDSMLDYSMDEKSGMIDDNLRKEKLQSVFEISTTSDKFNTSTTSANSFFGLSYLSETEKRLWNYFIFAFKTASKLTNIERIDSYESYLETWNRWREFLNTLIRFMNLQLYLSNDNEEVLSSLFHLNLISISSFTDPFNVDNSSYTDALVTLAEYTFINLESAVEIPGIISTDLSLGQKYIFSENPFLIEKQYEGSGICLDSIATRVRLLSLIWNYVRRLSIATSVTSPFIKKVRSLVLKLDSQEFYLLYSTSTTNKYSSFEDNILFVLSFEILHYLSRSFTVDSSSFFEDIPQYLQQIKEIFEKYSSNNDKTNITFEKLFVLVKFQLHEFLKVSNLNNEELNLLSEIKYQRDGTEYNLSTTIKPLVT</sequence>
<dbReference type="Proteomes" id="UP001378960">
    <property type="component" value="Unassembled WGS sequence"/>
</dbReference>
<gene>
    <name evidence="1" type="ORF">DAPK24_047980</name>
</gene>
<protein>
    <submittedName>
        <fullName evidence="1">Uncharacterized protein</fullName>
    </submittedName>
</protein>
<accession>A0AAV5RA12</accession>